<proteinExistence type="predicted"/>
<reference evidence="1 2" key="1">
    <citation type="submission" date="2015-04" db="EMBL/GenBank/DDBJ databases">
        <authorList>
            <person name="Syromyatnikov M.Y."/>
            <person name="Popov V.N."/>
        </authorList>
    </citation>
    <scope>NUCLEOTIDE SEQUENCE [LARGE SCALE GENOMIC DNA]</scope>
</reference>
<dbReference type="AlphaFoldDB" id="A0A1J1IC71"/>
<keyword evidence="2" id="KW-1185">Reference proteome</keyword>
<accession>A0A1J1IC71</accession>
<dbReference type="EMBL" id="CVRI01000047">
    <property type="protein sequence ID" value="CRK97824.1"/>
    <property type="molecule type" value="Genomic_DNA"/>
</dbReference>
<evidence type="ECO:0000313" key="1">
    <source>
        <dbReference type="EMBL" id="CRK97824.1"/>
    </source>
</evidence>
<dbReference type="Proteomes" id="UP000183832">
    <property type="component" value="Unassembled WGS sequence"/>
</dbReference>
<protein>
    <submittedName>
        <fullName evidence="1">CLUMA_CG011200, isoform A</fullName>
    </submittedName>
</protein>
<gene>
    <name evidence="1" type="ORF">CLUMA_CG011200</name>
</gene>
<organism evidence="1 2">
    <name type="scientific">Clunio marinus</name>
    <dbReference type="NCBI Taxonomy" id="568069"/>
    <lineage>
        <taxon>Eukaryota</taxon>
        <taxon>Metazoa</taxon>
        <taxon>Ecdysozoa</taxon>
        <taxon>Arthropoda</taxon>
        <taxon>Hexapoda</taxon>
        <taxon>Insecta</taxon>
        <taxon>Pterygota</taxon>
        <taxon>Neoptera</taxon>
        <taxon>Endopterygota</taxon>
        <taxon>Diptera</taxon>
        <taxon>Nematocera</taxon>
        <taxon>Chironomoidea</taxon>
        <taxon>Chironomidae</taxon>
        <taxon>Clunio</taxon>
    </lineage>
</organism>
<name>A0A1J1IC71_9DIPT</name>
<sequence length="65" mass="7805">MFMPMLHDAAHKSQIYLDKLDFFRTSPSIVVELMNARKSYRIRLMCVEYKQTCSIVFIDFEDDEH</sequence>
<evidence type="ECO:0000313" key="2">
    <source>
        <dbReference type="Proteomes" id="UP000183832"/>
    </source>
</evidence>